<gene>
    <name evidence="2" type="ORF">HNP73_002013</name>
</gene>
<evidence type="ECO:0000313" key="3">
    <source>
        <dbReference type="Proteomes" id="UP000549457"/>
    </source>
</evidence>
<keyword evidence="1" id="KW-0732">Signal</keyword>
<dbReference type="EMBL" id="JACHFM010000002">
    <property type="protein sequence ID" value="MBB5222077.1"/>
    <property type="molecule type" value="Genomic_DNA"/>
</dbReference>
<name>A0A840SJI6_9RHOB</name>
<dbReference type="AlphaFoldDB" id="A0A840SJI6"/>
<feature type="signal peptide" evidence="1">
    <location>
        <begin position="1"/>
        <end position="20"/>
    </location>
</feature>
<evidence type="ECO:0000256" key="1">
    <source>
        <dbReference type="SAM" id="SignalP"/>
    </source>
</evidence>
<accession>A0A840SJI6</accession>
<sequence>MLTRLALVLLAVVLAGCAGSRMPVNVATADGAERYTGERTRGSRDAFALTAKSGALCEGDLYPTTDTTTGMPAAFGGVSCDDGRIGMLLFGGAPSAAGGSVSGVIDQKKVGGRWGGRTGGAV</sequence>
<protein>
    <recommendedName>
        <fullName evidence="4">Lipoprotein</fullName>
    </recommendedName>
</protein>
<dbReference type="PROSITE" id="PS51257">
    <property type="entry name" value="PROKAR_LIPOPROTEIN"/>
    <property type="match status" value="1"/>
</dbReference>
<comment type="caution">
    <text evidence="2">The sequence shown here is derived from an EMBL/GenBank/DDBJ whole genome shotgun (WGS) entry which is preliminary data.</text>
</comment>
<evidence type="ECO:0008006" key="4">
    <source>
        <dbReference type="Google" id="ProtNLM"/>
    </source>
</evidence>
<proteinExistence type="predicted"/>
<dbReference type="RefSeq" id="WP_184148497.1">
    <property type="nucleotide sequence ID" value="NZ_JACHFM010000002.1"/>
</dbReference>
<dbReference type="Proteomes" id="UP000549457">
    <property type="component" value="Unassembled WGS sequence"/>
</dbReference>
<keyword evidence="3" id="KW-1185">Reference proteome</keyword>
<feature type="chain" id="PRO_5032670164" description="Lipoprotein" evidence="1">
    <location>
        <begin position="21"/>
        <end position="122"/>
    </location>
</feature>
<evidence type="ECO:0000313" key="2">
    <source>
        <dbReference type="EMBL" id="MBB5222077.1"/>
    </source>
</evidence>
<reference evidence="2 3" key="1">
    <citation type="submission" date="2020-08" db="EMBL/GenBank/DDBJ databases">
        <title>Genomic Encyclopedia of Type Strains, Phase IV (KMG-IV): sequencing the most valuable type-strain genomes for metagenomic binning, comparative biology and taxonomic classification.</title>
        <authorList>
            <person name="Goeker M."/>
        </authorList>
    </citation>
    <scope>NUCLEOTIDE SEQUENCE [LARGE SCALE GENOMIC DNA]</scope>
    <source>
        <strain evidence="2 3">DSM 101730</strain>
    </source>
</reference>
<organism evidence="2 3">
    <name type="scientific">Amaricoccus macauensis</name>
    <dbReference type="NCBI Taxonomy" id="57001"/>
    <lineage>
        <taxon>Bacteria</taxon>
        <taxon>Pseudomonadati</taxon>
        <taxon>Pseudomonadota</taxon>
        <taxon>Alphaproteobacteria</taxon>
        <taxon>Rhodobacterales</taxon>
        <taxon>Paracoccaceae</taxon>
        <taxon>Amaricoccus</taxon>
    </lineage>
</organism>